<keyword evidence="4" id="KW-1185">Reference proteome</keyword>
<evidence type="ECO:0000313" key="3">
    <source>
        <dbReference type="EMBL" id="SCM58172.1"/>
    </source>
</evidence>
<dbReference type="Pfam" id="PF00881">
    <property type="entry name" value="Nitroreductase"/>
    <property type="match status" value="1"/>
</dbReference>
<dbReference type="CDD" id="cd02142">
    <property type="entry name" value="McbC_SagB-like_oxidoreductase"/>
    <property type="match status" value="1"/>
</dbReference>
<evidence type="ECO:0000259" key="2">
    <source>
        <dbReference type="Pfam" id="PF00881"/>
    </source>
</evidence>
<dbReference type="RefSeq" id="WP_071136970.1">
    <property type="nucleotide sequence ID" value="NZ_DUQN01000129.1"/>
</dbReference>
<dbReference type="GO" id="GO:0016491">
    <property type="term" value="F:oxidoreductase activity"/>
    <property type="evidence" value="ECO:0007669"/>
    <property type="project" value="InterPro"/>
</dbReference>
<feature type="signal peptide" evidence="1">
    <location>
        <begin position="1"/>
        <end position="19"/>
    </location>
</feature>
<sequence>MNKLILSLSILLLTAPLVAQEIRLPAPDKKGGKPLMLALSERKSTRSFQEKELPAQVLSNLLWAANGFNREDKRTAPTAVNKQELELYVVMKKGIYFYNAREHKLTLVKEGDYREISGTQPYVADAPVNLLFVSDLAKAASTNYAYTDCGFVAQNIYLYCASEGLATVVRGSFDKKRVEELLQLPASHEVLLAQTVGYPK</sequence>
<organism evidence="3 4">
    <name type="scientific">Petrimonas mucosa</name>
    <dbReference type="NCBI Taxonomy" id="1642646"/>
    <lineage>
        <taxon>Bacteria</taxon>
        <taxon>Pseudomonadati</taxon>
        <taxon>Bacteroidota</taxon>
        <taxon>Bacteroidia</taxon>
        <taxon>Bacteroidales</taxon>
        <taxon>Dysgonomonadaceae</taxon>
        <taxon>Petrimonas</taxon>
    </lineage>
</organism>
<dbReference type="PANTHER" id="PTHR43745:SF2">
    <property type="entry name" value="NITROREDUCTASE MJ1384-RELATED"/>
    <property type="match status" value="1"/>
</dbReference>
<keyword evidence="1" id="KW-0732">Signal</keyword>
<dbReference type="Proteomes" id="UP000178485">
    <property type="component" value="Chromosome i"/>
</dbReference>
<proteinExistence type="predicted"/>
<gene>
    <name evidence="3" type="ORF">ING2E5A_1692</name>
</gene>
<dbReference type="Gene3D" id="3.40.109.10">
    <property type="entry name" value="NADH Oxidase"/>
    <property type="match status" value="1"/>
</dbReference>
<dbReference type="SUPFAM" id="SSF55469">
    <property type="entry name" value="FMN-dependent nitroreductase-like"/>
    <property type="match status" value="1"/>
</dbReference>
<name>A0A1G4G7J8_9BACT</name>
<dbReference type="InterPro" id="IPR052544">
    <property type="entry name" value="Bacteriocin_Proc_Enz"/>
</dbReference>
<feature type="chain" id="PRO_5009603911" evidence="1">
    <location>
        <begin position="20"/>
        <end position="200"/>
    </location>
</feature>
<evidence type="ECO:0000313" key="4">
    <source>
        <dbReference type="Proteomes" id="UP000178485"/>
    </source>
</evidence>
<dbReference type="KEGG" id="pmuc:ING2E5A_1692"/>
<dbReference type="PANTHER" id="PTHR43745">
    <property type="entry name" value="NITROREDUCTASE MJ1384-RELATED"/>
    <property type="match status" value="1"/>
</dbReference>
<protein>
    <submittedName>
        <fullName evidence="3">SagB-type dehydrogenase domain-containing protein</fullName>
    </submittedName>
</protein>
<dbReference type="STRING" id="1642646.ING2E5A_1692"/>
<feature type="domain" description="Nitroreductase" evidence="2">
    <location>
        <begin position="40"/>
        <end position="198"/>
    </location>
</feature>
<accession>A0A1G4G7J8</accession>
<dbReference type="InterPro" id="IPR000415">
    <property type="entry name" value="Nitroreductase-like"/>
</dbReference>
<dbReference type="AlphaFoldDB" id="A0A1G4G7J8"/>
<dbReference type="InterPro" id="IPR029479">
    <property type="entry name" value="Nitroreductase"/>
</dbReference>
<dbReference type="EMBL" id="LT608328">
    <property type="protein sequence ID" value="SCM58172.1"/>
    <property type="molecule type" value="Genomic_DNA"/>
</dbReference>
<reference evidence="3 4" key="1">
    <citation type="submission" date="2016-08" db="EMBL/GenBank/DDBJ databases">
        <authorList>
            <person name="Seilhamer J.J."/>
        </authorList>
    </citation>
    <scope>NUCLEOTIDE SEQUENCE [LARGE SCALE GENOMIC DNA]</scope>
    <source>
        <strain evidence="3">ING2-E5A</strain>
    </source>
</reference>
<evidence type="ECO:0000256" key="1">
    <source>
        <dbReference type="SAM" id="SignalP"/>
    </source>
</evidence>